<dbReference type="KEGG" id="kse:Ksed_05270"/>
<sequence>MEVMNQEQHRVLGSVAAANAGGYRPVESEVKLWLASPVPAEASLVSVLPTGWNKQWMRVDEGIVKHLIRIQWLQKVGGGVEVTPLGKSLLRWAEAASSDAGQVVTLDHRDPLSYAVLIGELAAAGRATLVDPYLDLNGLVDVARNTSIDRVLVGEKDSRKKAALTTLVDSNQGLQVDVRSQPDLHDRLLVADDGRVWTIGASLNTVSRRTAFTIMTPLPQKAAQVIGDEVRSWWGKGTPLVREGDPNESSDG</sequence>
<dbReference type="HOGENOM" id="CLU_1004218_0_0_11"/>
<reference evidence="1 2" key="1">
    <citation type="journal article" date="2009" name="Stand. Genomic Sci.">
        <title>Complete genome sequence of Kytococcus sedentarius type strain (541).</title>
        <authorList>
            <person name="Sims D."/>
            <person name="Brettin T."/>
            <person name="Detter J.C."/>
            <person name="Han C."/>
            <person name="Lapidus A."/>
            <person name="Copeland A."/>
            <person name="Glavina Del Rio T."/>
            <person name="Nolan M."/>
            <person name="Chen F."/>
            <person name="Lucas S."/>
            <person name="Tice H."/>
            <person name="Cheng J.F."/>
            <person name="Bruce D."/>
            <person name="Goodwin L."/>
            <person name="Pitluck S."/>
            <person name="Ovchinnikova G."/>
            <person name="Pati A."/>
            <person name="Ivanova N."/>
            <person name="Mavrommatis K."/>
            <person name="Chen A."/>
            <person name="Palaniappan K."/>
            <person name="D'haeseleer P."/>
            <person name="Chain P."/>
            <person name="Bristow J."/>
            <person name="Eisen J.A."/>
            <person name="Markowitz V."/>
            <person name="Hugenholtz P."/>
            <person name="Schneider S."/>
            <person name="Goker M."/>
            <person name="Pukall R."/>
            <person name="Kyrpides N.C."/>
            <person name="Klenk H.P."/>
        </authorList>
    </citation>
    <scope>NUCLEOTIDE SEQUENCE [LARGE SCALE GENOMIC DNA]</scope>
    <source>
        <strain evidence="2">ATCC 14392 / DSM 20547 / JCM 11482 / CCUG 33030 / NBRC 15357 / NCTC 11040 / CCM 314 / 541</strain>
    </source>
</reference>
<accession>C7NL55</accession>
<evidence type="ECO:0000313" key="1">
    <source>
        <dbReference type="EMBL" id="ACV05597.1"/>
    </source>
</evidence>
<keyword evidence="2" id="KW-1185">Reference proteome</keyword>
<dbReference type="RefSeq" id="WP_012802015.1">
    <property type="nucleotide sequence ID" value="NC_013169.1"/>
</dbReference>
<dbReference type="AlphaFoldDB" id="C7NL55"/>
<protein>
    <recommendedName>
        <fullName evidence="3">PLD phosphodiesterase domain-containing protein</fullName>
    </recommendedName>
</protein>
<organism evidence="1 2">
    <name type="scientific">Kytococcus sedentarius (strain ATCC 14392 / DSM 20547 / JCM 11482 / CCUG 33030 / NBRC 15357 / NCTC 11040 / CCM 314 / 541)</name>
    <name type="common">Micrococcus sedentarius</name>
    <dbReference type="NCBI Taxonomy" id="478801"/>
    <lineage>
        <taxon>Bacteria</taxon>
        <taxon>Bacillati</taxon>
        <taxon>Actinomycetota</taxon>
        <taxon>Actinomycetes</taxon>
        <taxon>Micrococcales</taxon>
        <taxon>Kytococcaceae</taxon>
        <taxon>Kytococcus</taxon>
    </lineage>
</organism>
<dbReference type="EMBL" id="CP001686">
    <property type="protein sequence ID" value="ACV05597.1"/>
    <property type="molecule type" value="Genomic_DNA"/>
</dbReference>
<name>C7NL55_KYTSD</name>
<dbReference type="Proteomes" id="UP000006666">
    <property type="component" value="Chromosome"/>
</dbReference>
<gene>
    <name evidence="1" type="ordered locus">Ksed_05270</name>
</gene>
<evidence type="ECO:0008006" key="3">
    <source>
        <dbReference type="Google" id="ProtNLM"/>
    </source>
</evidence>
<evidence type="ECO:0000313" key="2">
    <source>
        <dbReference type="Proteomes" id="UP000006666"/>
    </source>
</evidence>
<proteinExistence type="predicted"/>
<dbReference type="eggNOG" id="ENOG50341UJ">
    <property type="taxonomic scope" value="Bacteria"/>
</dbReference>